<dbReference type="eggNOG" id="COG2205">
    <property type="taxonomic scope" value="Bacteria"/>
</dbReference>
<dbReference type="InterPro" id="IPR036890">
    <property type="entry name" value="HATPase_C_sf"/>
</dbReference>
<feature type="coiled-coil region" evidence="11">
    <location>
        <begin position="332"/>
        <end position="380"/>
    </location>
</feature>
<evidence type="ECO:0000256" key="5">
    <source>
        <dbReference type="ARBA" id="ARBA00022553"/>
    </source>
</evidence>
<organism evidence="15 16">
    <name type="scientific">[Clostridium] aminophilum</name>
    <dbReference type="NCBI Taxonomy" id="1526"/>
    <lineage>
        <taxon>Bacteria</taxon>
        <taxon>Bacillati</taxon>
        <taxon>Bacillota</taxon>
        <taxon>Clostridia</taxon>
        <taxon>Lachnospirales</taxon>
        <taxon>Lachnospiraceae</taxon>
    </lineage>
</organism>
<gene>
    <name evidence="15" type="ORF">SAMN04487771_10166</name>
</gene>
<reference evidence="15 16" key="1">
    <citation type="submission" date="2016-10" db="EMBL/GenBank/DDBJ databases">
        <authorList>
            <person name="de Groot N.N."/>
        </authorList>
    </citation>
    <scope>NUCLEOTIDE SEQUENCE [LARGE SCALE GENOMIC DNA]</scope>
    <source>
        <strain evidence="15 16">KH1P1</strain>
    </source>
</reference>
<dbReference type="Gene3D" id="3.30.565.10">
    <property type="entry name" value="Histidine kinase-like ATPase, C-terminal domain"/>
    <property type="match status" value="1"/>
</dbReference>
<dbReference type="Pfam" id="PF00512">
    <property type="entry name" value="HisKA"/>
    <property type="match status" value="1"/>
</dbReference>
<dbReference type="InterPro" id="IPR011006">
    <property type="entry name" value="CheY-like_superfamily"/>
</dbReference>
<keyword evidence="16" id="KW-1185">Reference proteome</keyword>
<dbReference type="CDD" id="cd00082">
    <property type="entry name" value="HisKA"/>
    <property type="match status" value="1"/>
</dbReference>
<keyword evidence="11" id="KW-0175">Coiled coil</keyword>
<dbReference type="Pfam" id="PF02518">
    <property type="entry name" value="HATPase_c"/>
    <property type="match status" value="1"/>
</dbReference>
<dbReference type="SUPFAM" id="SSF47384">
    <property type="entry name" value="Homodimeric domain of signal transducing histidine kinase"/>
    <property type="match status" value="1"/>
</dbReference>
<dbReference type="EMBL" id="FOIL01000016">
    <property type="protein sequence ID" value="SET38857.1"/>
    <property type="molecule type" value="Genomic_DNA"/>
</dbReference>
<dbReference type="CDD" id="cd16922">
    <property type="entry name" value="HATPase_EvgS-ArcB-TorS-like"/>
    <property type="match status" value="1"/>
</dbReference>
<dbReference type="Proteomes" id="UP000199820">
    <property type="component" value="Unassembled WGS sequence"/>
</dbReference>
<evidence type="ECO:0000256" key="1">
    <source>
        <dbReference type="ARBA" id="ARBA00000085"/>
    </source>
</evidence>
<evidence type="ECO:0000256" key="9">
    <source>
        <dbReference type="ARBA" id="ARBA00074306"/>
    </source>
</evidence>
<accession>A0A1I0E1N6</accession>
<evidence type="ECO:0000256" key="6">
    <source>
        <dbReference type="ARBA" id="ARBA00022777"/>
    </source>
</evidence>
<evidence type="ECO:0000256" key="7">
    <source>
        <dbReference type="ARBA" id="ARBA00023012"/>
    </source>
</evidence>
<dbReference type="EC" id="2.7.13.3" evidence="3"/>
<dbReference type="Pfam" id="PF00072">
    <property type="entry name" value="Response_reg"/>
    <property type="match status" value="2"/>
</dbReference>
<feature type="modified residue" description="4-aspartylphosphate" evidence="10">
    <location>
        <position position="824"/>
    </location>
</feature>
<feature type="domain" description="Histidine kinase" evidence="13">
    <location>
        <begin position="390"/>
        <end position="613"/>
    </location>
</feature>
<evidence type="ECO:0000259" key="14">
    <source>
        <dbReference type="PROSITE" id="PS50110"/>
    </source>
</evidence>
<dbReference type="Gene3D" id="1.10.287.130">
    <property type="match status" value="1"/>
</dbReference>
<dbReference type="OrthoDB" id="9811620at2"/>
<keyword evidence="12" id="KW-0472">Membrane</keyword>
<evidence type="ECO:0000256" key="8">
    <source>
        <dbReference type="ARBA" id="ARBA00024867"/>
    </source>
</evidence>
<dbReference type="InterPro" id="IPR001789">
    <property type="entry name" value="Sig_transdc_resp-reg_receiver"/>
</dbReference>
<evidence type="ECO:0000259" key="13">
    <source>
        <dbReference type="PROSITE" id="PS50109"/>
    </source>
</evidence>
<evidence type="ECO:0000256" key="11">
    <source>
        <dbReference type="SAM" id="Coils"/>
    </source>
</evidence>
<evidence type="ECO:0000313" key="15">
    <source>
        <dbReference type="EMBL" id="SET38857.1"/>
    </source>
</evidence>
<evidence type="ECO:0000256" key="2">
    <source>
        <dbReference type="ARBA" id="ARBA00006402"/>
    </source>
</evidence>
<evidence type="ECO:0000256" key="12">
    <source>
        <dbReference type="SAM" id="Phobius"/>
    </source>
</evidence>
<dbReference type="PANTHER" id="PTHR45339">
    <property type="entry name" value="HYBRID SIGNAL TRANSDUCTION HISTIDINE KINASE J"/>
    <property type="match status" value="1"/>
</dbReference>
<dbReference type="Gene3D" id="3.40.50.2300">
    <property type="match status" value="2"/>
</dbReference>
<dbReference type="InterPro" id="IPR004358">
    <property type="entry name" value="Sig_transdc_His_kin-like_C"/>
</dbReference>
<dbReference type="AlphaFoldDB" id="A0A1I0E1N6"/>
<dbReference type="InterPro" id="IPR036097">
    <property type="entry name" value="HisK_dim/P_sf"/>
</dbReference>
<dbReference type="Gene3D" id="3.30.450.20">
    <property type="entry name" value="PAS domain"/>
    <property type="match status" value="1"/>
</dbReference>
<feature type="domain" description="Response regulatory" evidence="14">
    <location>
        <begin position="632"/>
        <end position="752"/>
    </location>
</feature>
<evidence type="ECO:0000256" key="4">
    <source>
        <dbReference type="ARBA" id="ARBA00018672"/>
    </source>
</evidence>
<feature type="modified residue" description="4-aspartylphosphate" evidence="10">
    <location>
        <position position="686"/>
    </location>
</feature>
<comment type="function">
    <text evidence="8">May play the central regulatory role in sporulation. It may be an element of the effector pathway responsible for the activation of sporulation genes in response to nutritional stress. Spo0A may act in concert with spo0H (a sigma factor) to control the expression of some genes that are critical to the sporulation process.</text>
</comment>
<sequence>MGDGTMNMHKHKHKQNSLTAIASAGITVVALILILSTIWMGQNAKNGTKSAVHSVSLLYLDELTGRREQVVANNLKDKIEVIRVAVSLMTEDDLKDAEHLQAYQSRMKKLFRLDKFAFVDRNGLIYTSTGTQTNIADYGFDYKTLSEPDIFVLNPGAMNKKAVIAVPIERLSFCGEDLSVCFMEIGMAELLAGVSMDFQSSDTTFCNIYTREGNALSNTVLGGLAVEDNLLEALKNAKYDEGYSYEQAAADFAEGKDGEVSFTYDGIRETLSYRPVAGTDWMLTYLIRESLISEKMNAVSENIVRQSFFQSALTAAILLALSGFGYMQIRKNARLTLESETAQAEIRGKQKELERRIALQEKLEQQSQALSDALALAEEASKAKTAFLSNMSHEIRTPMNAIIGLDNIALNDPDISDRTREYLEKIEASAEHLLYLINDILDMSRIESGKLSLKNEEFSFCEFLKAINTMISGQCSDKGLDYQCHIQGEVDDYYIGDDMKLRQVLINILGNAVKFTPEGGKVSLTVSRTAHYDRRSTLQFRVADTGIGMSKEFLPHIFDAFSQENSSSTSKYGSSGLGMAIAKNIVEMMNGGIEAESEKGRGSVFTVTVTLMDCENDHSEAEAAVIHPREMSVLIVDDDPIACEHAKLVLEKAGISSETADSGAKALEMITVRSARMEPYNLILVDWKMPEMDGVETTRRIRRIVRDDSAIIILTAYRWDDILETAVQAGVDSFLAKPLFAATVLEEFRSAMIRKGIKASQEAGRADLTGRRVLLAEDVQVNTEIMLMVLQMRQMEVEHAENGRIAVEMFASHELGYYDAILMDMRMPEMDGLEASRAIRAMDRTDAKTIPIIALTANAFDEDVQRSMQAGLNAHLTKPIQPEMLFETLERLIRD</sequence>
<keyword evidence="5 10" id="KW-0597">Phosphoprotein</keyword>
<keyword evidence="12" id="KW-1133">Transmembrane helix</keyword>
<dbReference type="FunFam" id="3.30.565.10:FF:000010">
    <property type="entry name" value="Sensor histidine kinase RcsC"/>
    <property type="match status" value="1"/>
</dbReference>
<dbReference type="SMART" id="SM00448">
    <property type="entry name" value="REC"/>
    <property type="match status" value="2"/>
</dbReference>
<keyword evidence="6 15" id="KW-0808">Transferase</keyword>
<dbReference type="SMART" id="SM00388">
    <property type="entry name" value="HisKA"/>
    <property type="match status" value="1"/>
</dbReference>
<evidence type="ECO:0000256" key="3">
    <source>
        <dbReference type="ARBA" id="ARBA00012438"/>
    </source>
</evidence>
<dbReference type="eggNOG" id="COG0642">
    <property type="taxonomic scope" value="Bacteria"/>
</dbReference>
<keyword evidence="6 15" id="KW-0418">Kinase</keyword>
<dbReference type="PANTHER" id="PTHR45339:SF3">
    <property type="entry name" value="HISTIDINE KINASE"/>
    <property type="match status" value="1"/>
</dbReference>
<dbReference type="InterPro" id="IPR005467">
    <property type="entry name" value="His_kinase_dom"/>
</dbReference>
<dbReference type="InterPro" id="IPR003661">
    <property type="entry name" value="HisK_dim/P_dom"/>
</dbReference>
<feature type="transmembrane region" description="Helical" evidence="12">
    <location>
        <begin position="20"/>
        <end position="40"/>
    </location>
</feature>
<protein>
    <recommendedName>
        <fullName evidence="9">Circadian input-output histidine kinase CikA</fullName>
        <ecNumber evidence="3">2.7.13.3</ecNumber>
    </recommendedName>
    <alternativeName>
        <fullName evidence="4">Stage 0 sporulation protein A homolog</fullName>
    </alternativeName>
</protein>
<evidence type="ECO:0000313" key="16">
    <source>
        <dbReference type="Proteomes" id="UP000199820"/>
    </source>
</evidence>
<dbReference type="CDD" id="cd17546">
    <property type="entry name" value="REC_hyHK_CKI1_RcsC-like"/>
    <property type="match status" value="2"/>
</dbReference>
<comment type="catalytic activity">
    <reaction evidence="1">
        <text>ATP + protein L-histidine = ADP + protein N-phospho-L-histidine.</text>
        <dbReference type="EC" id="2.7.13.3"/>
    </reaction>
</comment>
<dbReference type="PROSITE" id="PS50110">
    <property type="entry name" value="RESPONSE_REGULATORY"/>
    <property type="match status" value="2"/>
</dbReference>
<dbReference type="SUPFAM" id="SSF55874">
    <property type="entry name" value="ATPase domain of HSP90 chaperone/DNA topoisomerase II/histidine kinase"/>
    <property type="match status" value="1"/>
</dbReference>
<name>A0A1I0E1N6_9FIRM</name>
<dbReference type="STRING" id="1526.SAMN02910262_00618"/>
<keyword evidence="7" id="KW-0902">Two-component regulatory system</keyword>
<keyword evidence="12" id="KW-0812">Transmembrane</keyword>
<comment type="similarity">
    <text evidence="2">In the N-terminal section; belongs to the phytochrome family.</text>
</comment>
<dbReference type="InterPro" id="IPR003594">
    <property type="entry name" value="HATPase_dom"/>
</dbReference>
<dbReference type="PRINTS" id="PR00344">
    <property type="entry name" value="BCTRLSENSOR"/>
</dbReference>
<dbReference type="SMART" id="SM00387">
    <property type="entry name" value="HATPase_c"/>
    <property type="match status" value="1"/>
</dbReference>
<dbReference type="GO" id="GO:0000155">
    <property type="term" value="F:phosphorelay sensor kinase activity"/>
    <property type="evidence" value="ECO:0007669"/>
    <property type="project" value="InterPro"/>
</dbReference>
<evidence type="ECO:0000256" key="10">
    <source>
        <dbReference type="PROSITE-ProRule" id="PRU00169"/>
    </source>
</evidence>
<dbReference type="PROSITE" id="PS50109">
    <property type="entry name" value="HIS_KIN"/>
    <property type="match status" value="1"/>
</dbReference>
<feature type="domain" description="Response regulatory" evidence="14">
    <location>
        <begin position="772"/>
        <end position="893"/>
    </location>
</feature>
<proteinExistence type="inferred from homology"/>
<dbReference type="SUPFAM" id="SSF52172">
    <property type="entry name" value="CheY-like"/>
    <property type="match status" value="2"/>
</dbReference>